<evidence type="ECO:0000313" key="2">
    <source>
        <dbReference type="EMBL" id="MFC4637019.1"/>
    </source>
</evidence>
<dbReference type="Gene3D" id="1.10.260.40">
    <property type="entry name" value="lambda repressor-like DNA-binding domains"/>
    <property type="match status" value="1"/>
</dbReference>
<protein>
    <submittedName>
        <fullName evidence="2">Helix-turn-helix domain-containing protein</fullName>
    </submittedName>
</protein>
<dbReference type="Pfam" id="PF01381">
    <property type="entry name" value="HTH_3"/>
    <property type="match status" value="1"/>
</dbReference>
<proteinExistence type="predicted"/>
<name>A0ABV9I3V5_9DEIO</name>
<keyword evidence="3" id="KW-1185">Reference proteome</keyword>
<organism evidence="2 3">
    <name type="scientific">Deinococcus hohokamensis</name>
    <dbReference type="NCBI Taxonomy" id="309883"/>
    <lineage>
        <taxon>Bacteria</taxon>
        <taxon>Thermotogati</taxon>
        <taxon>Deinococcota</taxon>
        <taxon>Deinococci</taxon>
        <taxon>Deinococcales</taxon>
        <taxon>Deinococcaceae</taxon>
        <taxon>Deinococcus</taxon>
    </lineage>
</organism>
<evidence type="ECO:0000259" key="1">
    <source>
        <dbReference type="PROSITE" id="PS50943"/>
    </source>
</evidence>
<dbReference type="InterPro" id="IPR001387">
    <property type="entry name" value="Cro/C1-type_HTH"/>
</dbReference>
<comment type="caution">
    <text evidence="2">The sequence shown here is derived from an EMBL/GenBank/DDBJ whole genome shotgun (WGS) entry which is preliminary data.</text>
</comment>
<dbReference type="SUPFAM" id="SSF47413">
    <property type="entry name" value="lambda repressor-like DNA-binding domains"/>
    <property type="match status" value="1"/>
</dbReference>
<dbReference type="Proteomes" id="UP001595952">
    <property type="component" value="Unassembled WGS sequence"/>
</dbReference>
<sequence length="74" mass="7990">MPKDLTPTDQRIRDAVKDAMKQEPRVTQAALAERLGTSQPAVAALVNGSRGQIPQSLINLLDALGLEIVVQRKS</sequence>
<dbReference type="SMART" id="SM00530">
    <property type="entry name" value="HTH_XRE"/>
    <property type="match status" value="1"/>
</dbReference>
<dbReference type="CDD" id="cd00093">
    <property type="entry name" value="HTH_XRE"/>
    <property type="match status" value="1"/>
</dbReference>
<feature type="domain" description="HTH cro/C1-type" evidence="1">
    <location>
        <begin position="16"/>
        <end position="71"/>
    </location>
</feature>
<dbReference type="RefSeq" id="WP_380060056.1">
    <property type="nucleotide sequence ID" value="NZ_JBHSEI010000001.1"/>
</dbReference>
<dbReference type="InterPro" id="IPR010982">
    <property type="entry name" value="Lambda_DNA-bd_dom_sf"/>
</dbReference>
<dbReference type="PROSITE" id="PS50943">
    <property type="entry name" value="HTH_CROC1"/>
    <property type="match status" value="1"/>
</dbReference>
<evidence type="ECO:0000313" key="3">
    <source>
        <dbReference type="Proteomes" id="UP001595952"/>
    </source>
</evidence>
<gene>
    <name evidence="2" type="ORF">ACFO0D_01575</name>
</gene>
<accession>A0ABV9I3V5</accession>
<dbReference type="EMBL" id="JBHSEI010000001">
    <property type="protein sequence ID" value="MFC4637019.1"/>
    <property type="molecule type" value="Genomic_DNA"/>
</dbReference>
<reference evidence="3" key="1">
    <citation type="journal article" date="2019" name="Int. J. Syst. Evol. Microbiol.">
        <title>The Global Catalogue of Microorganisms (GCM) 10K type strain sequencing project: providing services to taxonomists for standard genome sequencing and annotation.</title>
        <authorList>
            <consortium name="The Broad Institute Genomics Platform"/>
            <consortium name="The Broad Institute Genome Sequencing Center for Infectious Disease"/>
            <person name="Wu L."/>
            <person name="Ma J."/>
        </authorList>
    </citation>
    <scope>NUCLEOTIDE SEQUENCE [LARGE SCALE GENOMIC DNA]</scope>
    <source>
        <strain evidence="3">CCUG 55995</strain>
    </source>
</reference>